<keyword evidence="1 2" id="KW-1015">Disulfide bond</keyword>
<dbReference type="InterPro" id="IPR036392">
    <property type="entry name" value="PLAT/LH2_dom_sf"/>
</dbReference>
<gene>
    <name evidence="8" type="ORF">GE061_015384</name>
</gene>
<evidence type="ECO:0000256" key="2">
    <source>
        <dbReference type="PROSITE-ProRule" id="PRU00076"/>
    </source>
</evidence>
<feature type="transmembrane region" description="Helical" evidence="4">
    <location>
        <begin position="1814"/>
        <end position="1836"/>
    </location>
</feature>
<feature type="disulfide bond" evidence="2">
    <location>
        <begin position="92"/>
        <end position="101"/>
    </location>
</feature>
<evidence type="ECO:0000259" key="7">
    <source>
        <dbReference type="PROSITE" id="PS50095"/>
    </source>
</evidence>
<protein>
    <recommendedName>
        <fullName evidence="10">EGF-like domain-containing protein</fullName>
    </recommendedName>
</protein>
<keyword evidence="4" id="KW-0812">Transmembrane</keyword>
<evidence type="ECO:0000313" key="8">
    <source>
        <dbReference type="EMBL" id="KAF6209636.1"/>
    </source>
</evidence>
<dbReference type="PROSITE" id="PS00022">
    <property type="entry name" value="EGF_1"/>
    <property type="match status" value="1"/>
</dbReference>
<comment type="caution">
    <text evidence="8">The sequence shown here is derived from an EMBL/GenBank/DDBJ whole genome shotgun (WGS) entry which is preliminary data.</text>
</comment>
<dbReference type="InterPro" id="IPR051223">
    <property type="entry name" value="Polycystin"/>
</dbReference>
<dbReference type="GO" id="GO:0016020">
    <property type="term" value="C:membrane"/>
    <property type="evidence" value="ECO:0007669"/>
    <property type="project" value="TreeGrafter"/>
</dbReference>
<dbReference type="GO" id="GO:0005262">
    <property type="term" value="F:calcium channel activity"/>
    <property type="evidence" value="ECO:0007669"/>
    <property type="project" value="TreeGrafter"/>
</dbReference>
<dbReference type="OrthoDB" id="5322100at2759"/>
<reference evidence="8" key="1">
    <citation type="journal article" date="2021" name="Mol. Ecol. Resour.">
        <title>Apolygus lucorum genome provides insights into omnivorousness and mesophyll feeding.</title>
        <authorList>
            <person name="Liu Y."/>
            <person name="Liu H."/>
            <person name="Wang H."/>
            <person name="Huang T."/>
            <person name="Liu B."/>
            <person name="Yang B."/>
            <person name="Yin L."/>
            <person name="Li B."/>
            <person name="Zhang Y."/>
            <person name="Zhang S."/>
            <person name="Jiang F."/>
            <person name="Zhang X."/>
            <person name="Ren Y."/>
            <person name="Wang B."/>
            <person name="Wang S."/>
            <person name="Lu Y."/>
            <person name="Wu K."/>
            <person name="Fan W."/>
            <person name="Wang G."/>
        </authorList>
    </citation>
    <scope>NUCLEOTIDE SEQUENCE</scope>
    <source>
        <strain evidence="8">12Hb</strain>
    </source>
</reference>
<dbReference type="GO" id="GO:0005509">
    <property type="term" value="F:calcium ion binding"/>
    <property type="evidence" value="ECO:0007669"/>
    <property type="project" value="InterPro"/>
</dbReference>
<feature type="transmembrane region" description="Helical" evidence="4">
    <location>
        <begin position="1139"/>
        <end position="1157"/>
    </location>
</feature>
<dbReference type="InterPro" id="IPR000742">
    <property type="entry name" value="EGF"/>
</dbReference>
<keyword evidence="4" id="KW-1133">Transmembrane helix</keyword>
<feature type="signal peptide" evidence="5">
    <location>
        <begin position="1"/>
        <end position="18"/>
    </location>
</feature>
<evidence type="ECO:0008006" key="10">
    <source>
        <dbReference type="Google" id="ProtNLM"/>
    </source>
</evidence>
<sequence>MKLALVVWLAVTFYEVEGATSKCSCGYGNLCLGIEHAYDCKQPEQMHNCKAINKEKFYDSTTCNRIINHCAGPNPCSRGTCVPTFGSFFCDCPPGWFGQYCTINDPLLESEDMKNPLYIYHQVQTGDKGKTLPFYLIFDPGPQFGIMKKNETAVKIEVELFDGARYYPTRKGQFERLNVKEICHEDVKSDPLLYDIHVCKLLPEGGEYDPVPKELDFGDSKSITFPSRFFSDTEYMIEAVVTVMGDPPHYGGSTVYTVPGRIETGPMNVIPKGGNNVSVPCHFNLEIDLVSLNKGMPISEMHFVIKCRQLYPPSTIVDRECQPRRTEVPKIRKIETPCNAIYEYTVTITHFISRPITKDLVVVVHFVPNHVRLTLQCLYNCFPVDHKYMLVMVATTEPYVPASIQWKVTVNGEPLVDNYIEAAAAAFLPLSTTRILRIDGKHLHVKDRTLTDVTITATVKEIRSVLFILTMTFFSKPGNEAEKLTEFVDPLEYLADGHGGEIPESYFRAWMKIRISALANLHKVIKWTLDSTYGRTQLTNSVDQEDLIAGIVRCWNMAYLQSILIQDLANYLKINENITEVVEGQFKIVAENNDNLLKIAMGLFVKTTFRFAKLYYDVNSYGLKCTRVWVVRSTYQGILKSFNYSAEPDDKVMFRPIISEQWLKEIRLYLPDLDKVISLNGLDLQIVVVVVTNRKHDTTISPTLLVHLSSLRKAFHELPGKVHYGIQLPIVIEGNRVNLSSAKVFSDSIQRPINDIEKLTFYTVYKVIFPNEFEVWNLRIFTDTATAMKVMVNLHSVPDYHETYGETPVEAIYKEDLKAYVSEVVVKPELHSEILPRNIYIGILLTNTTPRGVPIRIKIRNTVDVCWMQDIELKAKETTCKGKQLGGLLIDCTCNTFGLIQARATPIRITKIPMTPIVLVVEDSILIVQLIIPIVVAALVFIMIVAAIIMDFRRKRLVVLIPMEDVWPTDRYPLIIGVFTSSNLMASTRSTVAIKIEGRASSSRVHLLRCSSRRVLKRAEDDWFVLATNQPLGKIHHIYLWHNYHYLSNWYCRYIMIFDIKQEFWYIANVNRWFKLQPTVDDSRFAQIRTYRIANMETGLKAMPGKLKDHLLCEIHNSHYFISMFMVHLRSMYSHESRVLAYLIKLIAIFFGCWFIQEVHLFHDEHDENIAEPTLEDIHFDFDSVKIIIIIDIFSYLFVAPYIYLIRSSFMSGLIQRKTTNPLNIDVIRKEQSTIYEDEKGRKSTKFSGGKSFAGRSYSGKSFAGKSFAIKHSKGTKSVLFQDSYDATDIEQSWMAQETPKTVQKTWAVTHMEHSRTRKILTLLFGPCQLRCINVTNEIFDVKMFRRIIFSRFVAALTILCGLGAIFYVLQFTNVGAKYKVTLFYVVLVILFDICILNLILILLKTLVMFQVLQVSNREFNFWSEGHKLEMPTPLSLWEYFYTATEPEYKPKLSSEIEKLKKKSILKRSITLSISYLYVTLCLFFTAYILGKRFDGTYHFFIRTATAMTDSGRLSNDIRKGPVIISASDVNRPEKVAEFIQATFGELVYTWPNKKRIDTMTGDRRFFDGVSKVYGPASILISRIAPKKRQKRVAKYFTEHYDEAYGFLAESVIDKTPILLAGTELNYTKMTTSLLRGKSGSKYAMEGNQVILPLFPNWKRYYVTLVTMMEDLSRKEDQLTRLIVISVNVVTCNTHRLSVVDLVIEFLPSGECSARLNIDSLKKYWQDSLALTLFLLFMCVDLAVAIKDNLKPKTISAMSTRGYHLLVSMFLIIMIYSRAAASSANVLSNGFDFVVLFFNRGIFPLIGGDGQNQFFVIVAIIITCVNSKFCLAIFIYDLEASDKYFVSEYHPGRSAIDRSKVQPLRSTRGVKTRFLQKYGVRTASSRNQEDIETTKSFTTRKSGSPLKQEDTETKKSSTSQQSGASSKKESHITIQEEPEHRGEQRSSEEDDGTKKLDVRTSRLSSKLFRWYE</sequence>
<dbReference type="GO" id="GO:0050982">
    <property type="term" value="P:detection of mechanical stimulus"/>
    <property type="evidence" value="ECO:0007669"/>
    <property type="project" value="TreeGrafter"/>
</dbReference>
<dbReference type="PANTHER" id="PTHR10877:SF150">
    <property type="entry name" value="REJ DOMAIN-CONTAINING PROTEIN"/>
    <property type="match status" value="1"/>
</dbReference>
<keyword evidence="2" id="KW-0245">EGF-like domain</keyword>
<dbReference type="EMBL" id="WIXP02000006">
    <property type="protein sequence ID" value="KAF6209636.1"/>
    <property type="molecule type" value="Genomic_DNA"/>
</dbReference>
<feature type="transmembrane region" description="Helical" evidence="4">
    <location>
        <begin position="926"/>
        <end position="949"/>
    </location>
</feature>
<evidence type="ECO:0000256" key="5">
    <source>
        <dbReference type="SAM" id="SignalP"/>
    </source>
</evidence>
<feature type="compositionally biased region" description="Basic and acidic residues" evidence="3">
    <location>
        <begin position="1937"/>
        <end position="1958"/>
    </location>
</feature>
<evidence type="ECO:0000256" key="3">
    <source>
        <dbReference type="SAM" id="MobiDB-lite"/>
    </source>
</evidence>
<dbReference type="PROSITE" id="PS01186">
    <property type="entry name" value="EGF_2"/>
    <property type="match status" value="1"/>
</dbReference>
<feature type="transmembrane region" description="Helical" evidence="4">
    <location>
        <begin position="1187"/>
        <end position="1206"/>
    </location>
</feature>
<evidence type="ECO:0000256" key="1">
    <source>
        <dbReference type="ARBA" id="ARBA00023157"/>
    </source>
</evidence>
<dbReference type="Gene3D" id="2.60.60.20">
    <property type="entry name" value="PLAT/LH2 domain"/>
    <property type="match status" value="1"/>
</dbReference>
<dbReference type="Pfam" id="PF00008">
    <property type="entry name" value="EGF"/>
    <property type="match status" value="1"/>
</dbReference>
<dbReference type="SUPFAM" id="SSF49723">
    <property type="entry name" value="Lipase/lipooxygenase domain (PLAT/LH2 domain)"/>
    <property type="match status" value="1"/>
</dbReference>
<evidence type="ECO:0000256" key="4">
    <source>
        <dbReference type="SAM" id="Phobius"/>
    </source>
</evidence>
<dbReference type="SMART" id="SM00179">
    <property type="entry name" value="EGF_CA"/>
    <property type="match status" value="1"/>
</dbReference>
<keyword evidence="9" id="KW-1185">Reference proteome</keyword>
<evidence type="ECO:0000259" key="6">
    <source>
        <dbReference type="PROSITE" id="PS50026"/>
    </source>
</evidence>
<organism evidence="8 9">
    <name type="scientific">Apolygus lucorum</name>
    <name type="common">Small green plant bug</name>
    <name type="synonym">Lygocoris lucorum</name>
    <dbReference type="NCBI Taxonomy" id="248454"/>
    <lineage>
        <taxon>Eukaryota</taxon>
        <taxon>Metazoa</taxon>
        <taxon>Ecdysozoa</taxon>
        <taxon>Arthropoda</taxon>
        <taxon>Hexapoda</taxon>
        <taxon>Insecta</taxon>
        <taxon>Pterygota</taxon>
        <taxon>Neoptera</taxon>
        <taxon>Paraneoptera</taxon>
        <taxon>Hemiptera</taxon>
        <taxon>Heteroptera</taxon>
        <taxon>Panheteroptera</taxon>
        <taxon>Cimicomorpha</taxon>
        <taxon>Miridae</taxon>
        <taxon>Mirini</taxon>
        <taxon>Apolygus</taxon>
    </lineage>
</organism>
<dbReference type="InterPro" id="IPR001881">
    <property type="entry name" value="EGF-like_Ca-bd_dom"/>
</dbReference>
<dbReference type="SUPFAM" id="SSF57196">
    <property type="entry name" value="EGF/Laminin"/>
    <property type="match status" value="1"/>
</dbReference>
<dbReference type="PROSITE" id="PS50026">
    <property type="entry name" value="EGF_3"/>
    <property type="match status" value="1"/>
</dbReference>
<keyword evidence="5" id="KW-0732">Signal</keyword>
<accession>A0A8S9XNL8</accession>
<feature type="compositionally biased region" description="Low complexity" evidence="3">
    <location>
        <begin position="1916"/>
        <end position="1925"/>
    </location>
</feature>
<dbReference type="CDD" id="cd00054">
    <property type="entry name" value="EGF_CA"/>
    <property type="match status" value="1"/>
</dbReference>
<keyword evidence="4" id="KW-0472">Membrane</keyword>
<feature type="transmembrane region" description="Helical" evidence="4">
    <location>
        <begin position="1729"/>
        <end position="1750"/>
    </location>
</feature>
<dbReference type="Pfam" id="PF01477">
    <property type="entry name" value="PLAT"/>
    <property type="match status" value="1"/>
</dbReference>
<feature type="region of interest" description="Disordered" evidence="3">
    <location>
        <begin position="1885"/>
        <end position="1958"/>
    </location>
</feature>
<dbReference type="InterPro" id="IPR001024">
    <property type="entry name" value="PLAT/LH2_dom"/>
</dbReference>
<dbReference type="Proteomes" id="UP000466442">
    <property type="component" value="Unassembled WGS sequence"/>
</dbReference>
<proteinExistence type="predicted"/>
<feature type="transmembrane region" description="Helical" evidence="4">
    <location>
        <begin position="1349"/>
        <end position="1370"/>
    </location>
</feature>
<feature type="domain" description="PLAT" evidence="7">
    <location>
        <begin position="972"/>
        <end position="1088"/>
    </location>
</feature>
<feature type="domain" description="EGF-like" evidence="6">
    <location>
        <begin position="66"/>
        <end position="102"/>
    </location>
</feature>
<feature type="transmembrane region" description="Helical" evidence="4">
    <location>
        <begin position="1469"/>
        <end position="1490"/>
    </location>
</feature>
<feature type="chain" id="PRO_5035897620" description="EGF-like domain-containing protein" evidence="5">
    <location>
        <begin position="19"/>
        <end position="1972"/>
    </location>
</feature>
<dbReference type="SMART" id="SM00181">
    <property type="entry name" value="EGF"/>
    <property type="match status" value="1"/>
</dbReference>
<feature type="transmembrane region" description="Helical" evidence="4">
    <location>
        <begin position="1762"/>
        <end position="1781"/>
    </location>
</feature>
<comment type="caution">
    <text evidence="2">Lacks conserved residue(s) required for the propagation of feature annotation.</text>
</comment>
<feature type="transmembrane region" description="Helical" evidence="4">
    <location>
        <begin position="1382"/>
        <end position="1404"/>
    </location>
</feature>
<dbReference type="PANTHER" id="PTHR10877">
    <property type="entry name" value="POLYCYSTIN FAMILY MEMBER"/>
    <property type="match status" value="1"/>
</dbReference>
<dbReference type="Gene3D" id="2.10.25.10">
    <property type="entry name" value="Laminin"/>
    <property type="match status" value="1"/>
</dbReference>
<evidence type="ECO:0000313" key="9">
    <source>
        <dbReference type="Proteomes" id="UP000466442"/>
    </source>
</evidence>
<dbReference type="PROSITE" id="PS50095">
    <property type="entry name" value="PLAT"/>
    <property type="match status" value="1"/>
</dbReference>
<name>A0A8S9XNL8_APOLU</name>